<dbReference type="InterPro" id="IPR001611">
    <property type="entry name" value="Leu-rich_rpt"/>
</dbReference>
<dbReference type="PANTHER" id="PTHR47988">
    <property type="entry name" value="SOMATIC EMBRYOGENESIS RECEPTOR KINASE 1"/>
    <property type="match status" value="1"/>
</dbReference>
<evidence type="ECO:0000313" key="2">
    <source>
        <dbReference type="EnsemblPlants" id="Kaladp0030s0054.1.v1.1"/>
    </source>
</evidence>
<evidence type="ECO:0000313" key="3">
    <source>
        <dbReference type="Proteomes" id="UP000594263"/>
    </source>
</evidence>
<organism evidence="2 3">
    <name type="scientific">Kalanchoe fedtschenkoi</name>
    <name type="common">Lavender scallops</name>
    <name type="synonym">South American air plant</name>
    <dbReference type="NCBI Taxonomy" id="63787"/>
    <lineage>
        <taxon>Eukaryota</taxon>
        <taxon>Viridiplantae</taxon>
        <taxon>Streptophyta</taxon>
        <taxon>Embryophyta</taxon>
        <taxon>Tracheophyta</taxon>
        <taxon>Spermatophyta</taxon>
        <taxon>Magnoliopsida</taxon>
        <taxon>eudicotyledons</taxon>
        <taxon>Gunneridae</taxon>
        <taxon>Pentapetalae</taxon>
        <taxon>Saxifragales</taxon>
        <taxon>Crassulaceae</taxon>
        <taxon>Kalanchoe</taxon>
    </lineage>
</organism>
<dbReference type="Gene3D" id="3.80.10.10">
    <property type="entry name" value="Ribonuclease Inhibitor"/>
    <property type="match status" value="1"/>
</dbReference>
<evidence type="ECO:0008006" key="4">
    <source>
        <dbReference type="Google" id="ProtNLM"/>
    </source>
</evidence>
<dbReference type="InterPro" id="IPR032675">
    <property type="entry name" value="LRR_dom_sf"/>
</dbReference>
<dbReference type="EnsemblPlants" id="Kaladp0030s0054.1.v1.1">
    <property type="protein sequence ID" value="Kaladp0030s0054.1.v1.1"/>
    <property type="gene ID" value="Kaladp0030s0054.v1.1"/>
</dbReference>
<keyword evidence="1" id="KW-0732">Signal</keyword>
<proteinExistence type="predicted"/>
<dbReference type="OMA" id="VIRIELY"/>
<sequence>MTDPCTWYHITCNNANRVIRIELYENNIQGSIPSELGDLKNLLSLDLNNNNISGIISPSLRNLKQLVILRLNDYPLLSGKVPADLSNLKLLNVSNTQVIRPPPPPSPTS</sequence>
<dbReference type="AlphaFoldDB" id="A0A7N0ZTC6"/>
<accession>A0A7N0ZTC6</accession>
<keyword evidence="3" id="KW-1185">Reference proteome</keyword>
<dbReference type="SUPFAM" id="SSF52058">
    <property type="entry name" value="L domain-like"/>
    <property type="match status" value="1"/>
</dbReference>
<evidence type="ECO:0000256" key="1">
    <source>
        <dbReference type="ARBA" id="ARBA00022729"/>
    </source>
</evidence>
<name>A0A7N0ZTC6_KALFE</name>
<reference evidence="2" key="1">
    <citation type="submission" date="2021-01" db="UniProtKB">
        <authorList>
            <consortium name="EnsemblPlants"/>
        </authorList>
    </citation>
    <scope>IDENTIFICATION</scope>
</reference>
<dbReference type="Proteomes" id="UP000594263">
    <property type="component" value="Unplaced"/>
</dbReference>
<protein>
    <recommendedName>
        <fullName evidence="4">Leucine-rich repeat-containing N-terminal plant-type domain-containing protein</fullName>
    </recommendedName>
</protein>
<dbReference type="PROSITE" id="PS51450">
    <property type="entry name" value="LRR"/>
    <property type="match status" value="1"/>
</dbReference>
<dbReference type="Pfam" id="PF00560">
    <property type="entry name" value="LRR_1"/>
    <property type="match status" value="2"/>
</dbReference>
<dbReference type="Gramene" id="Kaladp0030s0054.1.v1.1">
    <property type="protein sequence ID" value="Kaladp0030s0054.1.v1.1"/>
    <property type="gene ID" value="Kaladp0030s0054.v1.1"/>
</dbReference>